<keyword evidence="2" id="KW-1185">Reference proteome</keyword>
<reference evidence="1" key="2">
    <citation type="submission" date="2020-09" db="EMBL/GenBank/DDBJ databases">
        <authorList>
            <person name="Sun Q."/>
            <person name="Zhou Y."/>
        </authorList>
    </citation>
    <scope>NUCLEOTIDE SEQUENCE</scope>
    <source>
        <strain evidence="1">CGMCC 1.12698</strain>
    </source>
</reference>
<name>A0A917ASU6_9BACI</name>
<evidence type="ECO:0000313" key="1">
    <source>
        <dbReference type="EMBL" id="GGE72020.1"/>
    </source>
</evidence>
<protein>
    <submittedName>
        <fullName evidence="1">Uncharacterized protein</fullName>
    </submittedName>
</protein>
<gene>
    <name evidence="1" type="ORF">GCM10007140_22440</name>
</gene>
<evidence type="ECO:0000313" key="2">
    <source>
        <dbReference type="Proteomes" id="UP000605259"/>
    </source>
</evidence>
<accession>A0A917ASU6</accession>
<dbReference type="EMBL" id="BMFK01000001">
    <property type="protein sequence ID" value="GGE72020.1"/>
    <property type="molecule type" value="Genomic_DNA"/>
</dbReference>
<dbReference type="AlphaFoldDB" id="A0A917ASU6"/>
<proteinExistence type="predicted"/>
<dbReference type="Proteomes" id="UP000605259">
    <property type="component" value="Unassembled WGS sequence"/>
</dbReference>
<organism evidence="1 2">
    <name type="scientific">Priestia taiwanensis</name>
    <dbReference type="NCBI Taxonomy" id="1347902"/>
    <lineage>
        <taxon>Bacteria</taxon>
        <taxon>Bacillati</taxon>
        <taxon>Bacillota</taxon>
        <taxon>Bacilli</taxon>
        <taxon>Bacillales</taxon>
        <taxon>Bacillaceae</taxon>
        <taxon>Priestia</taxon>
    </lineage>
</organism>
<comment type="caution">
    <text evidence="1">The sequence shown here is derived from an EMBL/GenBank/DDBJ whole genome shotgun (WGS) entry which is preliminary data.</text>
</comment>
<reference evidence="1" key="1">
    <citation type="journal article" date="2014" name="Int. J. Syst. Evol. Microbiol.">
        <title>Complete genome sequence of Corynebacterium casei LMG S-19264T (=DSM 44701T), isolated from a smear-ripened cheese.</title>
        <authorList>
            <consortium name="US DOE Joint Genome Institute (JGI-PGF)"/>
            <person name="Walter F."/>
            <person name="Albersmeier A."/>
            <person name="Kalinowski J."/>
            <person name="Ruckert C."/>
        </authorList>
    </citation>
    <scope>NUCLEOTIDE SEQUENCE</scope>
    <source>
        <strain evidence="1">CGMCC 1.12698</strain>
    </source>
</reference>
<sequence>MKLQTSIPLILSLYKRIIQFTLVLYFMIHSSEWKQKIASFFRKEKASTHLCVEAYFVFIHSQEAAPVLNEMYAHFLVRNDGFHLRYSLLVISSHPQ</sequence>